<keyword evidence="2" id="KW-0472">Membrane</keyword>
<protein>
    <submittedName>
        <fullName evidence="3">Uncharacterized protein</fullName>
    </submittedName>
</protein>
<dbReference type="HOGENOM" id="CLU_060549_0_0_1"/>
<name>A0A0C3BXY9_HEBCY</name>
<organism evidence="3 4">
    <name type="scientific">Hebeloma cylindrosporum</name>
    <dbReference type="NCBI Taxonomy" id="76867"/>
    <lineage>
        <taxon>Eukaryota</taxon>
        <taxon>Fungi</taxon>
        <taxon>Dikarya</taxon>
        <taxon>Basidiomycota</taxon>
        <taxon>Agaricomycotina</taxon>
        <taxon>Agaricomycetes</taxon>
        <taxon>Agaricomycetidae</taxon>
        <taxon>Agaricales</taxon>
        <taxon>Agaricineae</taxon>
        <taxon>Hymenogastraceae</taxon>
        <taxon>Hebeloma</taxon>
    </lineage>
</organism>
<feature type="transmembrane region" description="Helical" evidence="2">
    <location>
        <begin position="69"/>
        <end position="88"/>
    </location>
</feature>
<evidence type="ECO:0000256" key="2">
    <source>
        <dbReference type="SAM" id="Phobius"/>
    </source>
</evidence>
<dbReference type="EMBL" id="KN831806">
    <property type="protein sequence ID" value="KIM36306.1"/>
    <property type="molecule type" value="Genomic_DNA"/>
</dbReference>
<keyword evidence="2" id="KW-0812">Transmembrane</keyword>
<gene>
    <name evidence="3" type="ORF">M413DRAFT_449190</name>
</gene>
<feature type="transmembrane region" description="Helical" evidence="2">
    <location>
        <begin position="173"/>
        <end position="199"/>
    </location>
</feature>
<reference evidence="4" key="2">
    <citation type="submission" date="2015-01" db="EMBL/GenBank/DDBJ databases">
        <title>Evolutionary Origins and Diversification of the Mycorrhizal Mutualists.</title>
        <authorList>
            <consortium name="DOE Joint Genome Institute"/>
            <consortium name="Mycorrhizal Genomics Consortium"/>
            <person name="Kohler A."/>
            <person name="Kuo A."/>
            <person name="Nagy L.G."/>
            <person name="Floudas D."/>
            <person name="Copeland A."/>
            <person name="Barry K.W."/>
            <person name="Cichocki N."/>
            <person name="Veneault-Fourrey C."/>
            <person name="LaButti K."/>
            <person name="Lindquist E.A."/>
            <person name="Lipzen A."/>
            <person name="Lundell T."/>
            <person name="Morin E."/>
            <person name="Murat C."/>
            <person name="Riley R."/>
            <person name="Ohm R."/>
            <person name="Sun H."/>
            <person name="Tunlid A."/>
            <person name="Henrissat B."/>
            <person name="Grigoriev I.V."/>
            <person name="Hibbett D.S."/>
            <person name="Martin F."/>
        </authorList>
    </citation>
    <scope>NUCLEOTIDE SEQUENCE [LARGE SCALE GENOMIC DNA]</scope>
    <source>
        <strain evidence="4">h7</strain>
    </source>
</reference>
<feature type="transmembrane region" description="Helical" evidence="2">
    <location>
        <begin position="132"/>
        <end position="153"/>
    </location>
</feature>
<accession>A0A0C3BXY9</accession>
<feature type="transmembrane region" description="Helical" evidence="2">
    <location>
        <begin position="234"/>
        <end position="252"/>
    </location>
</feature>
<keyword evidence="2" id="KW-1133">Transmembrane helix</keyword>
<feature type="compositionally biased region" description="Basic and acidic residues" evidence="1">
    <location>
        <begin position="312"/>
        <end position="323"/>
    </location>
</feature>
<evidence type="ECO:0000256" key="1">
    <source>
        <dbReference type="SAM" id="MobiDB-lite"/>
    </source>
</evidence>
<reference evidence="3 4" key="1">
    <citation type="submission" date="2014-04" db="EMBL/GenBank/DDBJ databases">
        <authorList>
            <consortium name="DOE Joint Genome Institute"/>
            <person name="Kuo A."/>
            <person name="Gay G."/>
            <person name="Dore J."/>
            <person name="Kohler A."/>
            <person name="Nagy L.G."/>
            <person name="Floudas D."/>
            <person name="Copeland A."/>
            <person name="Barry K.W."/>
            <person name="Cichocki N."/>
            <person name="Veneault-Fourrey C."/>
            <person name="LaButti K."/>
            <person name="Lindquist E.A."/>
            <person name="Lipzen A."/>
            <person name="Lundell T."/>
            <person name="Morin E."/>
            <person name="Murat C."/>
            <person name="Sun H."/>
            <person name="Tunlid A."/>
            <person name="Henrissat B."/>
            <person name="Grigoriev I.V."/>
            <person name="Hibbett D.S."/>
            <person name="Martin F."/>
            <person name="Nordberg H.P."/>
            <person name="Cantor M.N."/>
            <person name="Hua S.X."/>
        </authorList>
    </citation>
    <scope>NUCLEOTIDE SEQUENCE [LARGE SCALE GENOMIC DNA]</scope>
    <source>
        <strain evidence="4">h7</strain>
    </source>
</reference>
<feature type="transmembrane region" description="Helical" evidence="2">
    <location>
        <begin position="33"/>
        <end position="57"/>
    </location>
</feature>
<evidence type="ECO:0000313" key="3">
    <source>
        <dbReference type="EMBL" id="KIM36306.1"/>
    </source>
</evidence>
<evidence type="ECO:0000313" key="4">
    <source>
        <dbReference type="Proteomes" id="UP000053424"/>
    </source>
</evidence>
<proteinExistence type="predicted"/>
<dbReference type="STRING" id="686832.A0A0C3BXY9"/>
<dbReference type="OrthoDB" id="3038990at2759"/>
<dbReference type="AlphaFoldDB" id="A0A0C3BXY9"/>
<sequence>MANSSLDSLSPLILNPLTPMAFLPPEFGFQLTLVKYVFVGTLGAVIFDTLICVGVDYRLLRDFKITLPTVVYFFSRAVTLTYFIFGAIVNTAPVGNCSQIFTVTVWLFAVAIPSTTLLFFFRVRAVYLDNKYVVGAFALMWLGVLGGCITATQNDEATRIGPTDYCLSVSHRAPAISAAAIIPLINDVLSFCAVTWRLAQNAQIKPTFRTGFKVMVFGHYLPVFSRALLQDGQIYFLSTVGIYILTVMMLYIKSIPPAYSAMLGNPNVAIMNAMACRMYRNTKLGLYKFPEPNSTTGATSKPIAFQVVGYPRDRSSDDGREHGAVFSDGVSFHTKPQKMEEGENGSNTPLEQTEKMV</sequence>
<feature type="transmembrane region" description="Helical" evidence="2">
    <location>
        <begin position="100"/>
        <end position="120"/>
    </location>
</feature>
<feature type="region of interest" description="Disordered" evidence="1">
    <location>
        <begin position="312"/>
        <end position="357"/>
    </location>
</feature>
<keyword evidence="4" id="KW-1185">Reference proteome</keyword>
<dbReference type="Proteomes" id="UP000053424">
    <property type="component" value="Unassembled WGS sequence"/>
</dbReference>